<protein>
    <recommendedName>
        <fullName evidence="2">Co-chaperone protein p23</fullName>
    </recommendedName>
</protein>
<dbReference type="InterPro" id="IPR008978">
    <property type="entry name" value="HSP20-like_chaperone"/>
</dbReference>
<dbReference type="PANTHER" id="PTHR22932:SF11">
    <property type="entry name" value="CO-CHAPERONE PROTEIN P23"/>
    <property type="match status" value="1"/>
</dbReference>
<evidence type="ECO:0000259" key="4">
    <source>
        <dbReference type="PROSITE" id="PS51203"/>
    </source>
</evidence>
<keyword evidence="6" id="KW-1185">Reference proteome</keyword>
<evidence type="ECO:0000313" key="5">
    <source>
        <dbReference type="EMBL" id="OEL33352.1"/>
    </source>
</evidence>
<dbReference type="GO" id="GO:0051879">
    <property type="term" value="F:Hsp90 protein binding"/>
    <property type="evidence" value="ECO:0007669"/>
    <property type="project" value="UniProtKB-UniRule"/>
</dbReference>
<reference evidence="5 6" key="1">
    <citation type="submission" date="2016-09" db="EMBL/GenBank/DDBJ databases">
        <title>The draft genome of Dichanthelium oligosanthes: A C3 panicoid grass species.</title>
        <authorList>
            <person name="Studer A.J."/>
            <person name="Schnable J.C."/>
            <person name="Brutnell T.P."/>
        </authorList>
    </citation>
    <scope>NUCLEOTIDE SEQUENCE [LARGE SCALE GENOMIC DNA]</scope>
    <source>
        <strain evidence="6">cv. Kellogg 1175</strain>
        <tissue evidence="5">Leaf</tissue>
    </source>
</reference>
<gene>
    <name evidence="5" type="ORF">BAE44_0005629</name>
</gene>
<feature type="region of interest" description="Disordered" evidence="3">
    <location>
        <begin position="171"/>
        <end position="195"/>
    </location>
</feature>
<comment type="subunit">
    <text evidence="2">Interacts with HSP90 in an ATP-dependent manner.</text>
</comment>
<feature type="domain" description="CS" evidence="4">
    <location>
        <begin position="51"/>
        <end position="141"/>
    </location>
</feature>
<dbReference type="GO" id="GO:0006457">
    <property type="term" value="P:protein folding"/>
    <property type="evidence" value="ECO:0007669"/>
    <property type="project" value="TreeGrafter"/>
</dbReference>
<sequence length="195" mass="22331">MSCGNMVLQLKPFEKSFYIIFDASIPQSEFLNKDAFVVFLKTPSHVNKERSPHPSIKWAQESDNVVSMIDLPSAKDMNINLESDDYLYFRAKLADEDMPYELCFKLYDAVNKEKSKKAVRPKTICYHIKKADGSKWWPRLLKKEGKPPVFLKVDSKPVMKGGYEDIERLVNRANKDAGESKEHEGPTEAAEKAQP</sequence>
<evidence type="ECO:0000256" key="2">
    <source>
        <dbReference type="RuleBase" id="RU369032"/>
    </source>
</evidence>
<name>A0A1E5W7J4_9POAL</name>
<evidence type="ECO:0000313" key="6">
    <source>
        <dbReference type="Proteomes" id="UP000095767"/>
    </source>
</evidence>
<comment type="function">
    <text evidence="2">Acts as a co-chaperone for HSP90.</text>
</comment>
<comment type="subcellular location">
    <subcellularLocation>
        <location evidence="2">Cytoplasm</location>
    </subcellularLocation>
    <subcellularLocation>
        <location evidence="2">Nucleus</location>
    </subcellularLocation>
</comment>
<keyword evidence="2" id="KW-0143">Chaperone</keyword>
<dbReference type="CDD" id="cd06465">
    <property type="entry name" value="p23_hB-ind1_like"/>
    <property type="match status" value="1"/>
</dbReference>
<dbReference type="EMBL" id="LWDX02019044">
    <property type="protein sequence ID" value="OEL33352.1"/>
    <property type="molecule type" value="Genomic_DNA"/>
</dbReference>
<organism evidence="5 6">
    <name type="scientific">Dichanthelium oligosanthes</name>
    <dbReference type="NCBI Taxonomy" id="888268"/>
    <lineage>
        <taxon>Eukaryota</taxon>
        <taxon>Viridiplantae</taxon>
        <taxon>Streptophyta</taxon>
        <taxon>Embryophyta</taxon>
        <taxon>Tracheophyta</taxon>
        <taxon>Spermatophyta</taxon>
        <taxon>Magnoliopsida</taxon>
        <taxon>Liliopsida</taxon>
        <taxon>Poales</taxon>
        <taxon>Poaceae</taxon>
        <taxon>PACMAD clade</taxon>
        <taxon>Panicoideae</taxon>
        <taxon>Panicodae</taxon>
        <taxon>Paniceae</taxon>
        <taxon>Dichantheliinae</taxon>
        <taxon>Dichanthelium</taxon>
    </lineage>
</organism>
<evidence type="ECO:0000256" key="3">
    <source>
        <dbReference type="SAM" id="MobiDB-lite"/>
    </source>
</evidence>
<dbReference type="AlphaFoldDB" id="A0A1E5W7J4"/>
<dbReference type="GO" id="GO:0005829">
    <property type="term" value="C:cytosol"/>
    <property type="evidence" value="ECO:0007669"/>
    <property type="project" value="TreeGrafter"/>
</dbReference>
<dbReference type="InterPro" id="IPR045250">
    <property type="entry name" value="p23-like"/>
</dbReference>
<dbReference type="OrthoDB" id="1564555at2759"/>
<dbReference type="PROSITE" id="PS51203">
    <property type="entry name" value="CS"/>
    <property type="match status" value="1"/>
</dbReference>
<dbReference type="InterPro" id="IPR007052">
    <property type="entry name" value="CS_dom"/>
</dbReference>
<dbReference type="GO" id="GO:0051087">
    <property type="term" value="F:protein-folding chaperone binding"/>
    <property type="evidence" value="ECO:0007669"/>
    <property type="project" value="TreeGrafter"/>
</dbReference>
<dbReference type="STRING" id="888268.A0A1E5W7J4"/>
<dbReference type="GO" id="GO:0005634">
    <property type="term" value="C:nucleus"/>
    <property type="evidence" value="ECO:0007669"/>
    <property type="project" value="UniProtKB-SubCell"/>
</dbReference>
<evidence type="ECO:0000256" key="1">
    <source>
        <dbReference type="ARBA" id="ARBA00025733"/>
    </source>
</evidence>
<dbReference type="Pfam" id="PF04969">
    <property type="entry name" value="CS"/>
    <property type="match status" value="1"/>
</dbReference>
<dbReference type="Proteomes" id="UP000095767">
    <property type="component" value="Unassembled WGS sequence"/>
</dbReference>
<comment type="caution">
    <text evidence="5">The sequence shown here is derived from an EMBL/GenBank/DDBJ whole genome shotgun (WGS) entry which is preliminary data.</text>
</comment>
<keyword evidence="2" id="KW-0539">Nucleus</keyword>
<dbReference type="PANTHER" id="PTHR22932">
    <property type="entry name" value="TELOMERASE-BINDING PROTEIN P23 HSP90 CO-CHAPERONE"/>
    <property type="match status" value="1"/>
</dbReference>
<comment type="similarity">
    <text evidence="1 2">Belongs to the p23/wos2 family.</text>
</comment>
<accession>A0A1E5W7J4</accession>
<dbReference type="Gene3D" id="2.60.40.790">
    <property type="match status" value="1"/>
</dbReference>
<dbReference type="GO" id="GO:0051131">
    <property type="term" value="P:chaperone-mediated protein complex assembly"/>
    <property type="evidence" value="ECO:0007669"/>
    <property type="project" value="TreeGrafter"/>
</dbReference>
<keyword evidence="2" id="KW-0963">Cytoplasm</keyword>
<proteinExistence type="inferred from homology"/>
<dbReference type="SUPFAM" id="SSF49764">
    <property type="entry name" value="HSP20-like chaperones"/>
    <property type="match status" value="1"/>
</dbReference>